<accession>A0A2P2Q733</accession>
<protein>
    <submittedName>
        <fullName evidence="1">Uncharacterized protein</fullName>
    </submittedName>
</protein>
<sequence>MLDKRLDNHERQNCGNKSKLFGFKSKLNHCQQ</sequence>
<evidence type="ECO:0000313" key="1">
    <source>
        <dbReference type="EMBL" id="MBX62781.1"/>
    </source>
</evidence>
<dbReference type="EMBL" id="GGEC01082297">
    <property type="protein sequence ID" value="MBX62781.1"/>
    <property type="molecule type" value="Transcribed_RNA"/>
</dbReference>
<proteinExistence type="predicted"/>
<organism evidence="1">
    <name type="scientific">Rhizophora mucronata</name>
    <name type="common">Asiatic mangrove</name>
    <dbReference type="NCBI Taxonomy" id="61149"/>
    <lineage>
        <taxon>Eukaryota</taxon>
        <taxon>Viridiplantae</taxon>
        <taxon>Streptophyta</taxon>
        <taxon>Embryophyta</taxon>
        <taxon>Tracheophyta</taxon>
        <taxon>Spermatophyta</taxon>
        <taxon>Magnoliopsida</taxon>
        <taxon>eudicotyledons</taxon>
        <taxon>Gunneridae</taxon>
        <taxon>Pentapetalae</taxon>
        <taxon>rosids</taxon>
        <taxon>fabids</taxon>
        <taxon>Malpighiales</taxon>
        <taxon>Rhizophoraceae</taxon>
        <taxon>Rhizophora</taxon>
    </lineage>
</organism>
<name>A0A2P2Q733_RHIMU</name>
<reference evidence="1" key="1">
    <citation type="submission" date="2018-02" db="EMBL/GenBank/DDBJ databases">
        <title>Rhizophora mucronata_Transcriptome.</title>
        <authorList>
            <person name="Meera S.P."/>
            <person name="Sreeshan A."/>
            <person name="Augustine A."/>
        </authorList>
    </citation>
    <scope>NUCLEOTIDE SEQUENCE</scope>
    <source>
        <tissue evidence="1">Leaf</tissue>
    </source>
</reference>
<dbReference type="AlphaFoldDB" id="A0A2P2Q733"/>